<organism evidence="9">
    <name type="scientific">Microbacterium sp. MA1</name>
    <dbReference type="NCBI Taxonomy" id="614068"/>
    <lineage>
        <taxon>Bacteria</taxon>
        <taxon>Bacillati</taxon>
        <taxon>Actinomycetota</taxon>
        <taxon>Actinomycetes</taxon>
        <taxon>Micrococcales</taxon>
        <taxon>Microbacteriaceae</taxon>
        <taxon>Microbacterium</taxon>
    </lineage>
</organism>
<dbReference type="Gene3D" id="3.40.50.720">
    <property type="entry name" value="NAD(P)-binding Rossmann-like Domain"/>
    <property type="match status" value="1"/>
</dbReference>
<dbReference type="InterPro" id="IPR055275">
    <property type="entry name" value="Ferredox_Rdtase"/>
</dbReference>
<reference evidence="9" key="1">
    <citation type="submission" date="2008-12" db="EMBL/GenBank/DDBJ databases">
        <authorList>
            <person name="Andeer P."/>
            <person name="Stahl D.A."/>
            <person name="Bruce N.C."/>
            <person name="Strand S.E."/>
        </authorList>
    </citation>
    <scope>NUCLEOTIDE SEQUENCE</scope>
    <source>
        <strain evidence="9">MA1</strain>
        <plasmid evidence="9">pMA1</plasmid>
    </source>
</reference>
<evidence type="ECO:0000256" key="7">
    <source>
        <dbReference type="ARBA" id="ARBA00047776"/>
    </source>
</evidence>
<dbReference type="Pfam" id="PF07992">
    <property type="entry name" value="Pyr_redox_2"/>
    <property type="match status" value="1"/>
</dbReference>
<keyword evidence="6" id="KW-0560">Oxidoreductase</keyword>
<dbReference type="EMBL" id="FJ577793">
    <property type="protein sequence ID" value="ACO88873.1"/>
    <property type="molecule type" value="Genomic_DNA"/>
</dbReference>
<dbReference type="InterPro" id="IPR036188">
    <property type="entry name" value="FAD/NAD-bd_sf"/>
</dbReference>
<dbReference type="AlphaFoldDB" id="C3UMY2"/>
<name>C3UMY2_9MICO</name>
<evidence type="ECO:0000256" key="4">
    <source>
        <dbReference type="ARBA" id="ARBA00022827"/>
    </source>
</evidence>
<comment type="catalytic activity">
    <reaction evidence="7">
        <text>2 reduced [2Fe-2S]-[ferredoxin] + NADP(+) + H(+) = 2 oxidized [2Fe-2S]-[ferredoxin] + NADPH</text>
        <dbReference type="Rhea" id="RHEA:20125"/>
        <dbReference type="Rhea" id="RHEA-COMP:10000"/>
        <dbReference type="Rhea" id="RHEA-COMP:10001"/>
        <dbReference type="ChEBI" id="CHEBI:15378"/>
        <dbReference type="ChEBI" id="CHEBI:33737"/>
        <dbReference type="ChEBI" id="CHEBI:33738"/>
        <dbReference type="ChEBI" id="CHEBI:57783"/>
        <dbReference type="ChEBI" id="CHEBI:58349"/>
        <dbReference type="EC" id="1.18.1.2"/>
    </reaction>
</comment>
<protein>
    <recommendedName>
        <fullName evidence="2">ferredoxin--NADP(+) reductase</fullName>
        <ecNumber evidence="2">1.18.1.2</ecNumber>
    </recommendedName>
</protein>
<geneLocation type="plasmid" evidence="9">
    <name>pMA1</name>
</geneLocation>
<comment type="cofactor">
    <cofactor evidence="1">
        <name>FAD</name>
        <dbReference type="ChEBI" id="CHEBI:57692"/>
    </cofactor>
</comment>
<feature type="domain" description="FAD/NAD(P)-binding" evidence="8">
    <location>
        <begin position="12"/>
        <end position="173"/>
    </location>
</feature>
<evidence type="ECO:0000256" key="1">
    <source>
        <dbReference type="ARBA" id="ARBA00001974"/>
    </source>
</evidence>
<keyword evidence="9" id="KW-0614">Plasmid</keyword>
<dbReference type="InterPro" id="IPR023753">
    <property type="entry name" value="FAD/NAD-binding_dom"/>
</dbReference>
<dbReference type="GO" id="GO:0004324">
    <property type="term" value="F:ferredoxin-NADP+ reductase activity"/>
    <property type="evidence" value="ECO:0007669"/>
    <property type="project" value="UniProtKB-EC"/>
</dbReference>
<proteinExistence type="predicted"/>
<keyword evidence="5" id="KW-0521">NADP</keyword>
<gene>
    <name evidence="9" type="primary">xplB</name>
</gene>
<evidence type="ECO:0000313" key="9">
    <source>
        <dbReference type="EMBL" id="ACO88873.1"/>
    </source>
</evidence>
<evidence type="ECO:0000259" key="8">
    <source>
        <dbReference type="Pfam" id="PF07992"/>
    </source>
</evidence>
<accession>C3UMY2</accession>
<sequence>MDIMSEVDVAPRVAVVGAGPSGCFTAQQLRKQWPEVEVTVFDRLPTPFGLLRYGVAPDHQGTKNVIRQLSRVFDDRTRFVGNIELGRNLSIEDLRAAFDVVVLATGLSGDRRLGIPGDDLPGIVGSGRFTRCVNDHPAAGDLPTVGRRVVLVGGGNVAMDIIRLLSKQPDEITGSDLHPDTLGRLRSEGPRRIDVVVRSTPTDAKFDPVMMRELAHLASTEFRLADAGVLATAESSDPRSAALAHVVERESPAAPATTVVFHFGSTPVEVIGTDRAEAVKVRTGVHTTTLACDTVITAIGFESAVNDDLDLTLYRDADPGEDFLAPGLYRTGWLHSSTGALPEMRARARALAARIRRDHAGHHPARPGLVAIPYEVIDRTVDFDGWMRIDEAEVASASPGRIRQKVREVDAMLALARTVPAESVC</sequence>
<dbReference type="PRINTS" id="PR00419">
    <property type="entry name" value="ADXRDTASE"/>
</dbReference>
<evidence type="ECO:0000256" key="5">
    <source>
        <dbReference type="ARBA" id="ARBA00022857"/>
    </source>
</evidence>
<evidence type="ECO:0000256" key="3">
    <source>
        <dbReference type="ARBA" id="ARBA00022630"/>
    </source>
</evidence>
<dbReference type="EC" id="1.18.1.2" evidence="2"/>
<keyword evidence="4" id="KW-0274">FAD</keyword>
<evidence type="ECO:0000256" key="2">
    <source>
        <dbReference type="ARBA" id="ARBA00013223"/>
    </source>
</evidence>
<dbReference type="PANTHER" id="PTHR48467">
    <property type="entry name" value="GLUTAMATE SYNTHASE 1 [NADH], CHLOROPLASTIC-LIKE"/>
    <property type="match status" value="1"/>
</dbReference>
<evidence type="ECO:0000256" key="6">
    <source>
        <dbReference type="ARBA" id="ARBA00023002"/>
    </source>
</evidence>
<keyword evidence="3" id="KW-0285">Flavoprotein</keyword>
<reference evidence="9" key="2">
    <citation type="journal article" date="2009" name="Appl. Environ. Microbiol.">
        <title>Lateral transfer of genes for hexahydro-1,3,5-trinitro-1,3,5-triazine (RDX) degradation.</title>
        <authorList>
            <person name="Andeer P.F."/>
            <person name="Stahl D.A."/>
            <person name="Bruce N.C."/>
            <person name="Strand S.E."/>
        </authorList>
    </citation>
    <scope>NUCLEOTIDE SEQUENCE</scope>
    <source>
        <strain evidence="9">MA1</strain>
        <plasmid evidence="9">pMA1</plasmid>
    </source>
</reference>
<dbReference type="SUPFAM" id="SSF51971">
    <property type="entry name" value="Nucleotide-binding domain"/>
    <property type="match status" value="1"/>
</dbReference>
<dbReference type="PANTHER" id="PTHR48467:SF1">
    <property type="entry name" value="GLUTAMATE SYNTHASE 1 [NADH], CHLOROPLASTIC-LIKE"/>
    <property type="match status" value="1"/>
</dbReference>
<dbReference type="Gene3D" id="3.50.50.60">
    <property type="entry name" value="FAD/NAD(P)-binding domain"/>
    <property type="match status" value="1"/>
</dbReference>